<organism evidence="4 5">
    <name type="scientific">Chitinophaga lutea</name>
    <dbReference type="NCBI Taxonomy" id="2488634"/>
    <lineage>
        <taxon>Bacteria</taxon>
        <taxon>Pseudomonadati</taxon>
        <taxon>Bacteroidota</taxon>
        <taxon>Chitinophagia</taxon>
        <taxon>Chitinophagales</taxon>
        <taxon>Chitinophagaceae</taxon>
        <taxon>Chitinophaga</taxon>
    </lineage>
</organism>
<feature type="domain" description="FecR protein" evidence="2">
    <location>
        <begin position="185"/>
        <end position="281"/>
    </location>
</feature>
<dbReference type="PANTHER" id="PTHR30273">
    <property type="entry name" value="PERIPLASMIC SIGNAL SENSOR AND SIGMA FACTOR ACTIVATOR FECR-RELATED"/>
    <property type="match status" value="1"/>
</dbReference>
<dbReference type="EMBL" id="RPDH01000001">
    <property type="protein sequence ID" value="RPE12671.1"/>
    <property type="molecule type" value="Genomic_DNA"/>
</dbReference>
<comment type="caution">
    <text evidence="4">The sequence shown here is derived from an EMBL/GenBank/DDBJ whole genome shotgun (WGS) entry which is preliminary data.</text>
</comment>
<evidence type="ECO:0000259" key="2">
    <source>
        <dbReference type="Pfam" id="PF04773"/>
    </source>
</evidence>
<dbReference type="Gene3D" id="2.60.120.1440">
    <property type="match status" value="1"/>
</dbReference>
<dbReference type="PANTHER" id="PTHR30273:SF2">
    <property type="entry name" value="PROTEIN FECR"/>
    <property type="match status" value="1"/>
</dbReference>
<evidence type="ECO:0000313" key="5">
    <source>
        <dbReference type="Proteomes" id="UP000278351"/>
    </source>
</evidence>
<dbReference type="Proteomes" id="UP000278351">
    <property type="component" value="Unassembled WGS sequence"/>
</dbReference>
<gene>
    <name evidence="4" type="ORF">EGT74_03735</name>
</gene>
<accession>A0A3N4Q585</accession>
<feature type="transmembrane region" description="Helical" evidence="1">
    <location>
        <begin position="87"/>
        <end position="109"/>
    </location>
</feature>
<dbReference type="InterPro" id="IPR032508">
    <property type="entry name" value="FecR_C"/>
</dbReference>
<proteinExistence type="predicted"/>
<dbReference type="Pfam" id="PF16344">
    <property type="entry name" value="FecR_C"/>
    <property type="match status" value="1"/>
</dbReference>
<dbReference type="RefSeq" id="WP_123845181.1">
    <property type="nucleotide sequence ID" value="NZ_RPDH01000001.1"/>
</dbReference>
<dbReference type="InterPro" id="IPR006860">
    <property type="entry name" value="FecR"/>
</dbReference>
<dbReference type="OrthoDB" id="645008at2"/>
<protein>
    <submittedName>
        <fullName evidence="4">DUF4974 domain-containing protein</fullName>
    </submittedName>
</protein>
<evidence type="ECO:0000259" key="3">
    <source>
        <dbReference type="Pfam" id="PF16344"/>
    </source>
</evidence>
<evidence type="ECO:0000313" key="4">
    <source>
        <dbReference type="EMBL" id="RPE12671.1"/>
    </source>
</evidence>
<dbReference type="Pfam" id="PF04773">
    <property type="entry name" value="FecR"/>
    <property type="match status" value="1"/>
</dbReference>
<reference evidence="4 5" key="1">
    <citation type="submission" date="2018-11" db="EMBL/GenBank/DDBJ databases">
        <title>Chitinophaga lutea sp.nov., isolate from arsenic contaminated soil.</title>
        <authorList>
            <person name="Zong Y."/>
        </authorList>
    </citation>
    <scope>NUCLEOTIDE SEQUENCE [LARGE SCALE GENOMIC DNA]</scope>
    <source>
        <strain evidence="4 5">ZY74</strain>
    </source>
</reference>
<dbReference type="FunFam" id="2.60.120.1440:FF:000001">
    <property type="entry name" value="Putative anti-sigma factor"/>
    <property type="match status" value="1"/>
</dbReference>
<keyword evidence="1" id="KW-1133">Transmembrane helix</keyword>
<keyword evidence="1" id="KW-0472">Membrane</keyword>
<feature type="domain" description="Protein FecR C-terminal" evidence="3">
    <location>
        <begin position="324"/>
        <end position="391"/>
    </location>
</feature>
<dbReference type="GO" id="GO:0016989">
    <property type="term" value="F:sigma factor antagonist activity"/>
    <property type="evidence" value="ECO:0007669"/>
    <property type="project" value="TreeGrafter"/>
</dbReference>
<dbReference type="AlphaFoldDB" id="A0A3N4Q585"/>
<keyword evidence="5" id="KW-1185">Reference proteome</keyword>
<evidence type="ECO:0000256" key="1">
    <source>
        <dbReference type="SAM" id="Phobius"/>
    </source>
</evidence>
<sequence>MLTHEHERLKQLLARYADGSIGSGEAEELSRFLRDDRYDEAITGILSAMADSVVPEEADAAAINRMILRVREAADERAATPVKRLPLWVKLAAAAVIVGVCSIGGYFLLNDQQQPAATVQRYRNDVQPGGNRAMLTLSDGSTISLDDAQQGTVMQQGGMQAVKTAEGELSYSGQSAPGEAVQYNTLTTPVGGQYRITLPDGTGVWLNAGSSLRYPTAFTGHARNVELTGEAYFEIAKDASKPFFVRADNQLTIEVLGTRFNVQAYADDQRITTTLLQGAVNVRKDGQAKLLAPGQQAVSIGDNTVSVLHDADTESAVAWKNGLFRFDEANIETVMKQLSRWYGISVVYRGAPVKEYFTATIPRNVPVSKVFELLELTGLVHFEIEGKQVTVTP</sequence>
<dbReference type="Gene3D" id="3.55.50.30">
    <property type="match status" value="1"/>
</dbReference>
<dbReference type="InterPro" id="IPR012373">
    <property type="entry name" value="Ferrdict_sens_TM"/>
</dbReference>
<name>A0A3N4Q585_9BACT</name>
<keyword evidence="1" id="KW-0812">Transmembrane</keyword>